<reference evidence="2 3" key="1">
    <citation type="journal article" date="2021" name="BMC Biol.">
        <title>Horizontally acquired antibacterial genes associated with adaptive radiation of ladybird beetles.</title>
        <authorList>
            <person name="Li H.S."/>
            <person name="Tang X.F."/>
            <person name="Huang Y.H."/>
            <person name="Xu Z.Y."/>
            <person name="Chen M.L."/>
            <person name="Du X.Y."/>
            <person name="Qiu B.Y."/>
            <person name="Chen P.T."/>
            <person name="Zhang W."/>
            <person name="Slipinski A."/>
            <person name="Escalona H.E."/>
            <person name="Waterhouse R.M."/>
            <person name="Zwick A."/>
            <person name="Pang H."/>
        </authorList>
    </citation>
    <scope>NUCLEOTIDE SEQUENCE [LARGE SCALE GENOMIC DNA]</scope>
    <source>
        <strain evidence="2">SYSU2018</strain>
    </source>
</reference>
<protein>
    <submittedName>
        <fullName evidence="2">Uncharacterized protein</fullName>
    </submittedName>
</protein>
<feature type="non-terminal residue" evidence="2">
    <location>
        <position position="1"/>
    </location>
</feature>
<dbReference type="EMBL" id="JABFTP020000083">
    <property type="protein sequence ID" value="KAL3274812.1"/>
    <property type="molecule type" value="Genomic_DNA"/>
</dbReference>
<accession>A0ABD2N8L2</accession>
<dbReference type="AlphaFoldDB" id="A0ABD2N8L2"/>
<feature type="region of interest" description="Disordered" evidence="1">
    <location>
        <begin position="1"/>
        <end position="46"/>
    </location>
</feature>
<keyword evidence="3" id="KW-1185">Reference proteome</keyword>
<feature type="compositionally biased region" description="Basic and acidic residues" evidence="1">
    <location>
        <begin position="1"/>
        <end position="10"/>
    </location>
</feature>
<comment type="caution">
    <text evidence="2">The sequence shown here is derived from an EMBL/GenBank/DDBJ whole genome shotgun (WGS) entry which is preliminary data.</text>
</comment>
<organism evidence="2 3">
    <name type="scientific">Cryptolaemus montrouzieri</name>
    <dbReference type="NCBI Taxonomy" id="559131"/>
    <lineage>
        <taxon>Eukaryota</taxon>
        <taxon>Metazoa</taxon>
        <taxon>Ecdysozoa</taxon>
        <taxon>Arthropoda</taxon>
        <taxon>Hexapoda</taxon>
        <taxon>Insecta</taxon>
        <taxon>Pterygota</taxon>
        <taxon>Neoptera</taxon>
        <taxon>Endopterygota</taxon>
        <taxon>Coleoptera</taxon>
        <taxon>Polyphaga</taxon>
        <taxon>Cucujiformia</taxon>
        <taxon>Coccinelloidea</taxon>
        <taxon>Coccinellidae</taxon>
        <taxon>Scymninae</taxon>
        <taxon>Scymnini</taxon>
        <taxon>Cryptolaemus</taxon>
    </lineage>
</organism>
<evidence type="ECO:0000313" key="2">
    <source>
        <dbReference type="EMBL" id="KAL3274812.1"/>
    </source>
</evidence>
<gene>
    <name evidence="2" type="ORF">HHI36_019596</name>
</gene>
<evidence type="ECO:0000256" key="1">
    <source>
        <dbReference type="SAM" id="MobiDB-lite"/>
    </source>
</evidence>
<dbReference type="Proteomes" id="UP001516400">
    <property type="component" value="Unassembled WGS sequence"/>
</dbReference>
<proteinExistence type="predicted"/>
<evidence type="ECO:0000313" key="3">
    <source>
        <dbReference type="Proteomes" id="UP001516400"/>
    </source>
</evidence>
<name>A0ABD2N8L2_9CUCU</name>
<sequence>IVRNKAAEKAKHAHQVATSAGSSVGASGGPVSVIAHAPSTQLPEPRSGAYSINGILGLPHDPNGNSIKRKRIEDHGKCLMHILNTENNFVEKNYRAI</sequence>
<feature type="compositionally biased region" description="Low complexity" evidence="1">
    <location>
        <begin position="16"/>
        <end position="35"/>
    </location>
</feature>